<keyword evidence="4" id="KW-1185">Reference proteome</keyword>
<evidence type="ECO:0000313" key="3">
    <source>
        <dbReference type="EMBL" id="OLP92410.1"/>
    </source>
</evidence>
<protein>
    <submittedName>
        <fullName evidence="3">Uncharacterized protein</fullName>
    </submittedName>
</protein>
<evidence type="ECO:0000256" key="2">
    <source>
        <dbReference type="SAM" id="SignalP"/>
    </source>
</evidence>
<sequence>MKRAVATLPVLASWALGQDTPIYEYAPATVLGCECVSECKESAFAGCFAAPICKVKDKKCAKGSASWGIPLGSYDYCSFPAYKPYEELTGEQKQKLLWHRISQNTTSGQYPAALSLLTGIMSESVQVSFESQSDIFPGSRIKYIHSVGAVAPIKWESLTSKYGGLFASGSEHGFVRFSSAAEPGSSGFTPGIGLKLLRDGRTSSNFVAMPGLDGQPCEESNFFSRDFTTHIKASTSFALKLVAAKFWQASYCPLMVGTSDFADGQKGKFPFELVLRPAVKVECPCQDYAQCLKNLESDLKPGQVVFEVYALEKPGATEELIGKIRIGEHGPTTTTFGDEQLFFKHQYMEDDFKLQPDWLDAIDSKEDCGMKGVTTTPPKAERGCKSPFNGMLETDQEVAALVSVLVVAIEATGNRGFPCQVGAVVSAYEIGGWRLIAAVPSTIGLGWWASNFNESRFEENFKKGVVAQLSSEQPDLPEDLVAAVQSSALRNYETNRCRLDAETRSDGEGWRIEIMADRSSFMSSWKATSIKVMKGRATWTAPGAALHPQTRSWDPTAPPMRWTLLWQGSGLPGILFFPAPALQVGIMALNKELREQNKLLRAELVNLKVEQESLRMEESFLRSQLHGLEPPPEVTSSLPDEQ</sequence>
<dbReference type="EMBL" id="LSRX01000623">
    <property type="protein sequence ID" value="OLP92410.1"/>
    <property type="molecule type" value="Genomic_DNA"/>
</dbReference>
<evidence type="ECO:0000313" key="4">
    <source>
        <dbReference type="Proteomes" id="UP000186817"/>
    </source>
</evidence>
<reference evidence="3 4" key="1">
    <citation type="submission" date="2016-02" db="EMBL/GenBank/DDBJ databases">
        <title>Genome analysis of coral dinoflagellate symbionts highlights evolutionary adaptations to a symbiotic lifestyle.</title>
        <authorList>
            <person name="Aranda M."/>
            <person name="Li Y."/>
            <person name="Liew Y.J."/>
            <person name="Baumgarten S."/>
            <person name="Simakov O."/>
            <person name="Wilson M."/>
            <person name="Piel J."/>
            <person name="Ashoor H."/>
            <person name="Bougouffa S."/>
            <person name="Bajic V.B."/>
            <person name="Ryu T."/>
            <person name="Ravasi T."/>
            <person name="Bayer T."/>
            <person name="Micklem G."/>
            <person name="Kim H."/>
            <person name="Bhak J."/>
            <person name="Lajeunesse T.C."/>
            <person name="Voolstra C.R."/>
        </authorList>
    </citation>
    <scope>NUCLEOTIDE SEQUENCE [LARGE SCALE GENOMIC DNA]</scope>
    <source>
        <strain evidence="3 4">CCMP2467</strain>
    </source>
</reference>
<keyword evidence="2" id="KW-0732">Signal</keyword>
<dbReference type="AlphaFoldDB" id="A0A1Q9DBD1"/>
<accession>A0A1Q9DBD1</accession>
<gene>
    <name evidence="3" type="ORF">AK812_SmicGene25781</name>
</gene>
<organism evidence="3 4">
    <name type="scientific">Symbiodinium microadriaticum</name>
    <name type="common">Dinoflagellate</name>
    <name type="synonym">Zooxanthella microadriatica</name>
    <dbReference type="NCBI Taxonomy" id="2951"/>
    <lineage>
        <taxon>Eukaryota</taxon>
        <taxon>Sar</taxon>
        <taxon>Alveolata</taxon>
        <taxon>Dinophyceae</taxon>
        <taxon>Suessiales</taxon>
        <taxon>Symbiodiniaceae</taxon>
        <taxon>Symbiodinium</taxon>
    </lineage>
</organism>
<proteinExistence type="predicted"/>
<evidence type="ECO:0000256" key="1">
    <source>
        <dbReference type="SAM" id="Coils"/>
    </source>
</evidence>
<dbReference type="Proteomes" id="UP000186817">
    <property type="component" value="Unassembled WGS sequence"/>
</dbReference>
<dbReference type="OrthoDB" id="437682at2759"/>
<name>A0A1Q9DBD1_SYMMI</name>
<feature type="signal peptide" evidence="2">
    <location>
        <begin position="1"/>
        <end position="17"/>
    </location>
</feature>
<keyword evidence="1" id="KW-0175">Coiled coil</keyword>
<comment type="caution">
    <text evidence="3">The sequence shown here is derived from an EMBL/GenBank/DDBJ whole genome shotgun (WGS) entry which is preliminary data.</text>
</comment>
<feature type="coiled-coil region" evidence="1">
    <location>
        <begin position="590"/>
        <end position="617"/>
    </location>
</feature>
<feature type="chain" id="PRO_5012118834" evidence="2">
    <location>
        <begin position="18"/>
        <end position="642"/>
    </location>
</feature>